<dbReference type="SMART" id="SM00207">
    <property type="entry name" value="TNF"/>
    <property type="match status" value="1"/>
</dbReference>
<dbReference type="SUPFAM" id="SSF49842">
    <property type="entry name" value="TNF-like"/>
    <property type="match status" value="1"/>
</dbReference>
<feature type="transmembrane region" description="Helical" evidence="6">
    <location>
        <begin position="33"/>
        <end position="57"/>
    </location>
</feature>
<dbReference type="Pfam" id="PF00229">
    <property type="entry name" value="TNF"/>
    <property type="match status" value="1"/>
</dbReference>
<keyword evidence="4 6" id="KW-0472">Membrane</keyword>
<reference evidence="8" key="1">
    <citation type="submission" date="2025-08" db="UniProtKB">
        <authorList>
            <consortium name="Ensembl"/>
        </authorList>
    </citation>
    <scope>IDENTIFICATION</scope>
</reference>
<feature type="compositionally biased region" description="Pro residues" evidence="5">
    <location>
        <begin position="10"/>
        <end position="19"/>
    </location>
</feature>
<comment type="subcellular location">
    <subcellularLocation>
        <location evidence="1">Membrane</location>
    </subcellularLocation>
</comment>
<keyword evidence="9" id="KW-1185">Reference proteome</keyword>
<keyword evidence="6" id="KW-0812">Transmembrane</keyword>
<dbReference type="PANTHER" id="PTHR11471:SF57">
    <property type="entry name" value="CD154"/>
    <property type="match status" value="1"/>
</dbReference>
<dbReference type="KEGG" id="pki:111860552"/>
<evidence type="ECO:0000256" key="1">
    <source>
        <dbReference type="ARBA" id="ARBA00004370"/>
    </source>
</evidence>
<evidence type="ECO:0000256" key="5">
    <source>
        <dbReference type="SAM" id="MobiDB-lite"/>
    </source>
</evidence>
<dbReference type="GO" id="GO:0005164">
    <property type="term" value="F:tumor necrosis factor receptor binding"/>
    <property type="evidence" value="ECO:0007669"/>
    <property type="project" value="InterPro"/>
</dbReference>
<dbReference type="PANTHER" id="PTHR11471">
    <property type="entry name" value="TUMOR NECROSIS FACTOR FAMILY MEMBER"/>
    <property type="match status" value="1"/>
</dbReference>
<dbReference type="AlphaFoldDB" id="A0A3B3QV28"/>
<dbReference type="PROSITE" id="PS50049">
    <property type="entry name" value="THD_2"/>
    <property type="match status" value="1"/>
</dbReference>
<accession>A0A3B3QV28</accession>
<keyword evidence="6" id="KW-1133">Transmembrane helix</keyword>
<feature type="region of interest" description="Disordered" evidence="5">
    <location>
        <begin position="1"/>
        <end position="31"/>
    </location>
</feature>
<dbReference type="InterPro" id="IPR006052">
    <property type="entry name" value="TNF_dom"/>
</dbReference>
<evidence type="ECO:0000313" key="8">
    <source>
        <dbReference type="Ensembl" id="ENSPKIP00000009978.1"/>
    </source>
</evidence>
<evidence type="ECO:0000256" key="4">
    <source>
        <dbReference type="ARBA" id="ARBA00023136"/>
    </source>
</evidence>
<evidence type="ECO:0000256" key="6">
    <source>
        <dbReference type="SAM" id="Phobius"/>
    </source>
</evidence>
<dbReference type="GO" id="GO:0016020">
    <property type="term" value="C:membrane"/>
    <property type="evidence" value="ECO:0007669"/>
    <property type="project" value="UniProtKB-SubCell"/>
</dbReference>
<dbReference type="Gene3D" id="2.60.120.40">
    <property type="match status" value="1"/>
</dbReference>
<dbReference type="GO" id="GO:0005615">
    <property type="term" value="C:extracellular space"/>
    <property type="evidence" value="ECO:0007669"/>
    <property type="project" value="UniProtKB-KW"/>
</dbReference>
<organism evidence="8 9">
    <name type="scientific">Paramormyrops kingsleyae</name>
    <dbReference type="NCBI Taxonomy" id="1676925"/>
    <lineage>
        <taxon>Eukaryota</taxon>
        <taxon>Metazoa</taxon>
        <taxon>Chordata</taxon>
        <taxon>Craniata</taxon>
        <taxon>Vertebrata</taxon>
        <taxon>Euteleostomi</taxon>
        <taxon>Actinopterygii</taxon>
        <taxon>Neopterygii</taxon>
        <taxon>Teleostei</taxon>
        <taxon>Osteoglossocephala</taxon>
        <taxon>Osteoglossomorpha</taxon>
        <taxon>Osteoglossiformes</taxon>
        <taxon>Mormyridae</taxon>
        <taxon>Paramormyrops</taxon>
    </lineage>
</organism>
<reference evidence="8" key="2">
    <citation type="submission" date="2025-09" db="UniProtKB">
        <authorList>
            <consortium name="Ensembl"/>
        </authorList>
    </citation>
    <scope>IDENTIFICATION</scope>
</reference>
<sequence>MINTYNNSLPSPPPVPPRGNRPEPRPGTGHSKWQIRGLTALIFLHFLVTLGMFIYFWSNNRAGDMREEAVAMKMLQDCGKDSLGHQSVLDCLKISQTEGEGEVHSRDGQFSALRVMAHMKAEKPSQDSSPRSALKELQWDQKESIVRDVVHLYGRGMLQIGLSGYYYIYSQVTFSKTHPKTPLVQTVMHWSGTSGKEEGNLLMKAFCYKSSVEQCTSFQGGVFKLESGQKVSVNVTDKDLVHFDGTATTFGLFQLLQMP</sequence>
<dbReference type="Ensembl" id="ENSPKIT00000034093.1">
    <property type="protein sequence ID" value="ENSPKIP00000009978.1"/>
    <property type="gene ID" value="ENSPKIG00000024874.1"/>
</dbReference>
<dbReference type="OrthoDB" id="8667946at2759"/>
<evidence type="ECO:0000313" key="9">
    <source>
        <dbReference type="Proteomes" id="UP000261540"/>
    </source>
</evidence>
<evidence type="ECO:0000259" key="7">
    <source>
        <dbReference type="PROSITE" id="PS50049"/>
    </source>
</evidence>
<protein>
    <submittedName>
        <fullName evidence="8">CD40 ligand</fullName>
    </submittedName>
</protein>
<dbReference type="Proteomes" id="UP000261540">
    <property type="component" value="Unplaced"/>
</dbReference>
<dbReference type="GeneTree" id="ENSGT00510000051633"/>
<feature type="domain" description="THD" evidence="7">
    <location>
        <begin position="115"/>
        <end position="255"/>
    </location>
</feature>
<dbReference type="InterPro" id="IPR008983">
    <property type="entry name" value="Tumour_necrosis_fac-like_dom"/>
</dbReference>
<proteinExistence type="inferred from homology"/>
<evidence type="ECO:0000256" key="2">
    <source>
        <dbReference type="ARBA" id="ARBA00008670"/>
    </source>
</evidence>
<dbReference type="GO" id="GO:0006955">
    <property type="term" value="P:immune response"/>
    <property type="evidence" value="ECO:0007669"/>
    <property type="project" value="InterPro"/>
</dbReference>
<dbReference type="STRING" id="1676925.ENSPKIP00000009978"/>
<keyword evidence="3" id="KW-0202">Cytokine</keyword>
<comment type="similarity">
    <text evidence="2">Belongs to the tumor necrosis factor family.</text>
</comment>
<dbReference type="GO" id="GO:0005125">
    <property type="term" value="F:cytokine activity"/>
    <property type="evidence" value="ECO:0007669"/>
    <property type="project" value="UniProtKB-KW"/>
</dbReference>
<evidence type="ECO:0000256" key="3">
    <source>
        <dbReference type="ARBA" id="ARBA00022514"/>
    </source>
</evidence>
<name>A0A3B3QV28_9TELE</name>